<name>A0A813H4P5_POLGL</name>
<feature type="region of interest" description="Disordered" evidence="1">
    <location>
        <begin position="130"/>
        <end position="198"/>
    </location>
</feature>
<evidence type="ECO:0000256" key="1">
    <source>
        <dbReference type="SAM" id="MobiDB-lite"/>
    </source>
</evidence>
<evidence type="ECO:0000313" key="3">
    <source>
        <dbReference type="EMBL" id="CAE8695449.1"/>
    </source>
</evidence>
<dbReference type="EMBL" id="CAJNNV010030516">
    <property type="protein sequence ID" value="CAE8632744.1"/>
    <property type="molecule type" value="Genomic_DNA"/>
</dbReference>
<feature type="region of interest" description="Disordered" evidence="1">
    <location>
        <begin position="1"/>
        <end position="52"/>
    </location>
</feature>
<comment type="caution">
    <text evidence="2">The sequence shown here is derived from an EMBL/GenBank/DDBJ whole genome shotgun (WGS) entry which is preliminary data.</text>
</comment>
<proteinExistence type="predicted"/>
<organism evidence="2 4">
    <name type="scientific">Polarella glacialis</name>
    <name type="common">Dinoflagellate</name>
    <dbReference type="NCBI Taxonomy" id="89957"/>
    <lineage>
        <taxon>Eukaryota</taxon>
        <taxon>Sar</taxon>
        <taxon>Alveolata</taxon>
        <taxon>Dinophyceae</taxon>
        <taxon>Suessiales</taxon>
        <taxon>Suessiaceae</taxon>
        <taxon>Polarella</taxon>
    </lineage>
</organism>
<keyword evidence="4" id="KW-1185">Reference proteome</keyword>
<dbReference type="Proteomes" id="UP000654075">
    <property type="component" value="Unassembled WGS sequence"/>
</dbReference>
<evidence type="ECO:0000313" key="2">
    <source>
        <dbReference type="EMBL" id="CAE8632744.1"/>
    </source>
</evidence>
<sequence length="280" mass="30075">MVLGSSSKPCSPKVPSIPSRRGAPLGSSIQARSPVENAAASASRPGASASPLVGFQKHKAELPDAKHGGLGTVYAVDSHVCPDVKAWSRGKKAGVSLFEGRQWIQAVQEGVLRAQQLRELVVNIPDEFGHSQGGSRADPEELRERRRLASAREAETKHWQVAHRSKCSGPTRPQSALSCRRRPAGRVPDEDEEAAEERQRAFLTPIATAAAARALEQRGSSNTGSTSTDSHSSLDSIRIVSVPQAPSRRRGARWSVTKARTPAGNALALWHQMNSKRPPC</sequence>
<gene>
    <name evidence="2" type="ORF">PGLA1383_LOCUS48674</name>
    <name evidence="3" type="ORF">PGLA2088_LOCUS29352</name>
</gene>
<feature type="region of interest" description="Disordered" evidence="1">
    <location>
        <begin position="214"/>
        <end position="236"/>
    </location>
</feature>
<dbReference type="EMBL" id="CAJNNW010028271">
    <property type="protein sequence ID" value="CAE8695449.1"/>
    <property type="molecule type" value="Genomic_DNA"/>
</dbReference>
<evidence type="ECO:0000313" key="4">
    <source>
        <dbReference type="Proteomes" id="UP000654075"/>
    </source>
</evidence>
<feature type="compositionally biased region" description="Low complexity" evidence="1">
    <location>
        <begin position="1"/>
        <end position="19"/>
    </location>
</feature>
<reference evidence="2" key="1">
    <citation type="submission" date="2021-02" db="EMBL/GenBank/DDBJ databases">
        <authorList>
            <person name="Dougan E. K."/>
            <person name="Rhodes N."/>
            <person name="Thang M."/>
            <person name="Chan C."/>
        </authorList>
    </citation>
    <scope>NUCLEOTIDE SEQUENCE</scope>
</reference>
<accession>A0A813H4P5</accession>
<dbReference type="Proteomes" id="UP000626109">
    <property type="component" value="Unassembled WGS sequence"/>
</dbReference>
<protein>
    <submittedName>
        <fullName evidence="2">Uncharacterized protein</fullName>
    </submittedName>
</protein>
<dbReference type="AlphaFoldDB" id="A0A813H4P5"/>
<feature type="compositionally biased region" description="Low complexity" evidence="1">
    <location>
        <begin position="38"/>
        <end position="50"/>
    </location>
</feature>